<evidence type="ECO:0000313" key="3">
    <source>
        <dbReference type="Proteomes" id="UP000299102"/>
    </source>
</evidence>
<sequence>MKTKLTSVLYLGYTSMDRRFSNAMLPWLLKEIKKMGIKKKSEPSARHTGGAVLHSDERERRSVELLSLSGEHRSGDEHASRQRVGDHRRSWTSASAKELLVHCRPFIKKYDLFLKFPSSLMIDHYRFSS</sequence>
<feature type="compositionally biased region" description="Basic and acidic residues" evidence="1">
    <location>
        <begin position="54"/>
        <end position="63"/>
    </location>
</feature>
<gene>
    <name evidence="2" type="ORF">EVAR_97176_1</name>
</gene>
<feature type="region of interest" description="Disordered" evidence="1">
    <location>
        <begin position="37"/>
        <end position="91"/>
    </location>
</feature>
<keyword evidence="3" id="KW-1185">Reference proteome</keyword>
<accession>A0A4C1XUH6</accession>
<dbReference type="Proteomes" id="UP000299102">
    <property type="component" value="Unassembled WGS sequence"/>
</dbReference>
<proteinExistence type="predicted"/>
<organism evidence="2 3">
    <name type="scientific">Eumeta variegata</name>
    <name type="common">Bagworm moth</name>
    <name type="synonym">Eumeta japonica</name>
    <dbReference type="NCBI Taxonomy" id="151549"/>
    <lineage>
        <taxon>Eukaryota</taxon>
        <taxon>Metazoa</taxon>
        <taxon>Ecdysozoa</taxon>
        <taxon>Arthropoda</taxon>
        <taxon>Hexapoda</taxon>
        <taxon>Insecta</taxon>
        <taxon>Pterygota</taxon>
        <taxon>Neoptera</taxon>
        <taxon>Endopterygota</taxon>
        <taxon>Lepidoptera</taxon>
        <taxon>Glossata</taxon>
        <taxon>Ditrysia</taxon>
        <taxon>Tineoidea</taxon>
        <taxon>Psychidae</taxon>
        <taxon>Oiketicinae</taxon>
        <taxon>Eumeta</taxon>
    </lineage>
</organism>
<reference evidence="2 3" key="1">
    <citation type="journal article" date="2019" name="Commun. Biol.">
        <title>The bagworm genome reveals a unique fibroin gene that provides high tensile strength.</title>
        <authorList>
            <person name="Kono N."/>
            <person name="Nakamura H."/>
            <person name="Ohtoshi R."/>
            <person name="Tomita M."/>
            <person name="Numata K."/>
            <person name="Arakawa K."/>
        </authorList>
    </citation>
    <scope>NUCLEOTIDE SEQUENCE [LARGE SCALE GENOMIC DNA]</scope>
</reference>
<evidence type="ECO:0000256" key="1">
    <source>
        <dbReference type="SAM" id="MobiDB-lite"/>
    </source>
</evidence>
<comment type="caution">
    <text evidence="2">The sequence shown here is derived from an EMBL/GenBank/DDBJ whole genome shotgun (WGS) entry which is preliminary data.</text>
</comment>
<evidence type="ECO:0000313" key="2">
    <source>
        <dbReference type="EMBL" id="GBP66224.1"/>
    </source>
</evidence>
<dbReference type="OrthoDB" id="295078at2759"/>
<name>A0A4C1XUH6_EUMVA</name>
<dbReference type="EMBL" id="BGZK01000951">
    <property type="protein sequence ID" value="GBP66224.1"/>
    <property type="molecule type" value="Genomic_DNA"/>
</dbReference>
<dbReference type="AlphaFoldDB" id="A0A4C1XUH6"/>
<protein>
    <submittedName>
        <fullName evidence="2">Uncharacterized protein</fullName>
    </submittedName>
</protein>
<feature type="compositionally biased region" description="Basic and acidic residues" evidence="1">
    <location>
        <begin position="70"/>
        <end position="89"/>
    </location>
</feature>